<evidence type="ECO:0000313" key="2">
    <source>
        <dbReference type="EMBL" id="KAF2110437.1"/>
    </source>
</evidence>
<keyword evidence="3" id="KW-1185">Reference proteome</keyword>
<evidence type="ECO:0000256" key="1">
    <source>
        <dbReference type="SAM" id="MobiDB-lite"/>
    </source>
</evidence>
<dbReference type="Proteomes" id="UP000799770">
    <property type="component" value="Unassembled WGS sequence"/>
</dbReference>
<dbReference type="OrthoDB" id="5373017at2759"/>
<feature type="compositionally biased region" description="Polar residues" evidence="1">
    <location>
        <begin position="134"/>
        <end position="143"/>
    </location>
</feature>
<reference evidence="2" key="1">
    <citation type="journal article" date="2020" name="Stud. Mycol.">
        <title>101 Dothideomycetes genomes: a test case for predicting lifestyles and emergence of pathogens.</title>
        <authorList>
            <person name="Haridas S."/>
            <person name="Albert R."/>
            <person name="Binder M."/>
            <person name="Bloem J."/>
            <person name="Labutti K."/>
            <person name="Salamov A."/>
            <person name="Andreopoulos B."/>
            <person name="Baker S."/>
            <person name="Barry K."/>
            <person name="Bills G."/>
            <person name="Bluhm B."/>
            <person name="Cannon C."/>
            <person name="Castanera R."/>
            <person name="Culley D."/>
            <person name="Daum C."/>
            <person name="Ezra D."/>
            <person name="Gonzalez J."/>
            <person name="Henrissat B."/>
            <person name="Kuo A."/>
            <person name="Liang C."/>
            <person name="Lipzen A."/>
            <person name="Lutzoni F."/>
            <person name="Magnuson J."/>
            <person name="Mondo S."/>
            <person name="Nolan M."/>
            <person name="Ohm R."/>
            <person name="Pangilinan J."/>
            <person name="Park H.-J."/>
            <person name="Ramirez L."/>
            <person name="Alfaro M."/>
            <person name="Sun H."/>
            <person name="Tritt A."/>
            <person name="Yoshinaga Y."/>
            <person name="Zwiers L.-H."/>
            <person name="Turgeon B."/>
            <person name="Goodwin S."/>
            <person name="Spatafora J."/>
            <person name="Crous P."/>
            <person name="Grigoriev I."/>
        </authorList>
    </citation>
    <scope>NUCLEOTIDE SEQUENCE</scope>
    <source>
        <strain evidence="2">CBS 627.86</strain>
    </source>
</reference>
<feature type="region of interest" description="Disordered" evidence="1">
    <location>
        <begin position="570"/>
        <end position="660"/>
    </location>
</feature>
<organism evidence="2 3">
    <name type="scientific">Lophiotrema nucula</name>
    <dbReference type="NCBI Taxonomy" id="690887"/>
    <lineage>
        <taxon>Eukaryota</taxon>
        <taxon>Fungi</taxon>
        <taxon>Dikarya</taxon>
        <taxon>Ascomycota</taxon>
        <taxon>Pezizomycotina</taxon>
        <taxon>Dothideomycetes</taxon>
        <taxon>Pleosporomycetidae</taxon>
        <taxon>Pleosporales</taxon>
        <taxon>Lophiotremataceae</taxon>
        <taxon>Lophiotrema</taxon>
    </lineage>
</organism>
<feature type="region of interest" description="Disordered" evidence="1">
    <location>
        <begin position="318"/>
        <end position="362"/>
    </location>
</feature>
<gene>
    <name evidence="2" type="ORF">BDV96DRAFT_202087</name>
</gene>
<evidence type="ECO:0000313" key="3">
    <source>
        <dbReference type="Proteomes" id="UP000799770"/>
    </source>
</evidence>
<name>A0A6A5YV70_9PLEO</name>
<sequence length="713" mass="77477">MAANAPYFQLQRQFTDGTNAPFAPEDDEYDLSASIAPQSGSLFVNDPIQDHQSNSLEENHNLVELLEAATTAAGQATQAMNNEDRGSGQAAQGKGKRKRVSSPLDNANAGHGEGAVPSGRKRARTRAPTDPGLQDQQNSAQGSSDRKGLQPSNESLLVDARPAGVHSAAALFRRSSEKTTRKYTRPPMSKLFMSLQLTPENFLHLQSQAKTYMLDLEHPQRQDCVGNRGKGDTDMVKLRLFNCVSDFLADGVGEEFFGENVEKPGEKDTIEAARALGQDKAPSEGKLTWPRDGNKIISLVTPLLRRMVTNERQRMYAIETRKGGAKKKEASVEAAAGPTPEPDTGAPPQAQCPPSVQPLQTTFDSTSYPIAQDSIQSPHSHSASPVLSLPLGSSNMSVRYPDIPPLSSSSDEYNPLRGDIRMQRMPTRSVPPQNTYDLHSIRINLAKNGIRLRTHRKLKCPERTFRDYSLEQLFVYIKLLIRNCQDEYPELRDQSSTDELSAQMKGKAEALRGLAVAATEMNSNSNDGVDGNADLVEGTRFDSVAIPPTTYPTESAVVTNVTGISPPTLALTTNFRPRHSSNPLRGSSPFFGEQEDPDTAGAMLGVAGPRQNKAPRFYGASENASTEALAPRSPQSPHGTPAPFTHDDSPTAFTRPPKPLLLSEPGWPKITIKVITETGLKSITNAQDWATVKDEIAYAPWAGGSMSMLVELV</sequence>
<dbReference type="EMBL" id="ML977338">
    <property type="protein sequence ID" value="KAF2110437.1"/>
    <property type="molecule type" value="Genomic_DNA"/>
</dbReference>
<accession>A0A6A5YV70</accession>
<feature type="compositionally biased region" description="Polar residues" evidence="1">
    <location>
        <begin position="570"/>
        <end position="585"/>
    </location>
</feature>
<feature type="compositionally biased region" description="Basic and acidic residues" evidence="1">
    <location>
        <begin position="318"/>
        <end position="331"/>
    </location>
</feature>
<protein>
    <submittedName>
        <fullName evidence="2">Uncharacterized protein</fullName>
    </submittedName>
</protein>
<feature type="region of interest" description="Disordered" evidence="1">
    <location>
        <begin position="1"/>
        <end position="26"/>
    </location>
</feature>
<feature type="region of interest" description="Disordered" evidence="1">
    <location>
        <begin position="73"/>
        <end position="151"/>
    </location>
</feature>
<proteinExistence type="predicted"/>
<feature type="compositionally biased region" description="Polar residues" evidence="1">
    <location>
        <begin position="352"/>
        <end position="362"/>
    </location>
</feature>
<dbReference type="AlphaFoldDB" id="A0A6A5YV70"/>